<sequence length="717" mass="82939">MSICFMSNVYASVRTFVIKLKINCAVLTRMEEDSEDAKLSSKFLNNLKVKGKSFNGFNDGLKILQRRATTKGLSNEDIDQLINIIIHVDFGAVKHILLIKCLVPIYKISDKALKLIITWCLSSLDDLKITVAIIIMQWIVGSVKNMLVFIELQAYDIISSILFQVCGNMVLPIKKSLVCTMMYFFIGCSEKKNWYSHEKHIAQVIYILTKPEDVTRRNVSRILFLHKKHSNRQKHTTALLSLFKTYKPELVPERIETMNIESVWRPIPEILRIALKDAKDRTEMQQNLNEITEHFNWNISKFSKKKEKLLLPSVGYFHIGSSIFKEKDAKSIFDVYSINELGQHYSSIELPCNAISLLVNMAGYHLLTYADFHFQSRFSYNLYNTLRRAFILERGKFSKTEMEKILDMTVEFSKYMQQGILVVNLFIDEYLYLNSREHDIKILELLQWMTCISITEVQQTILPHLKNMFYESSITLKCKIIETCRILITNIFINQGFDECCQKVPAPFLGQAPTDKITDIISILIKISKDLIITGLNAHSYNILLLSESLTFYEVLFELESRSYISSWAIAPAPVIYAAFATKNCALVNRICALILRYLEMAETLKKQNIDDFNENIETISIYITDIAGAFWYNKAFSSQHDYFFKSPALEEFGNCNFNLQLNITNHYATLPYKHVITKEFLKGVKITTKEDAINVAEQYYPAVREFLKQVIPELQE</sequence>
<dbReference type="PANTHER" id="PTHR48208:SF2">
    <property type="entry name" value="CENTROMERE PROTEIN I"/>
    <property type="match status" value="1"/>
</dbReference>
<evidence type="ECO:0000313" key="7">
    <source>
        <dbReference type="EMBL" id="KAL2733317.1"/>
    </source>
</evidence>
<evidence type="ECO:0000256" key="3">
    <source>
        <dbReference type="ARBA" id="ARBA00005470"/>
    </source>
</evidence>
<organism evidence="7 8">
    <name type="scientific">Vespula maculifrons</name>
    <name type="common">Eastern yellow jacket</name>
    <name type="synonym">Wasp</name>
    <dbReference type="NCBI Taxonomy" id="7453"/>
    <lineage>
        <taxon>Eukaryota</taxon>
        <taxon>Metazoa</taxon>
        <taxon>Ecdysozoa</taxon>
        <taxon>Arthropoda</taxon>
        <taxon>Hexapoda</taxon>
        <taxon>Insecta</taxon>
        <taxon>Pterygota</taxon>
        <taxon>Neoptera</taxon>
        <taxon>Endopterygota</taxon>
        <taxon>Hymenoptera</taxon>
        <taxon>Apocrita</taxon>
        <taxon>Aculeata</taxon>
        <taxon>Vespoidea</taxon>
        <taxon>Vespidae</taxon>
        <taxon>Vespinae</taxon>
        <taxon>Vespula</taxon>
    </lineage>
</organism>
<evidence type="ECO:0000256" key="2">
    <source>
        <dbReference type="ARBA" id="ARBA00004584"/>
    </source>
</evidence>
<comment type="subcellular location">
    <subcellularLocation>
        <location evidence="2">Chromosome</location>
        <location evidence="2">Centromere</location>
    </subcellularLocation>
    <subcellularLocation>
        <location evidence="1">Nucleus</location>
    </subcellularLocation>
</comment>
<accession>A0ABD2BKL1</accession>
<dbReference type="Pfam" id="PF07778">
    <property type="entry name" value="CENP-I"/>
    <property type="match status" value="1"/>
</dbReference>
<comment type="caution">
    <text evidence="7">The sequence shown here is derived from an EMBL/GenBank/DDBJ whole genome shotgun (WGS) entry which is preliminary data.</text>
</comment>
<evidence type="ECO:0000256" key="6">
    <source>
        <dbReference type="ARBA" id="ARBA00023328"/>
    </source>
</evidence>
<proteinExistence type="inferred from homology"/>
<dbReference type="Proteomes" id="UP001607303">
    <property type="component" value="Unassembled WGS sequence"/>
</dbReference>
<keyword evidence="5" id="KW-0539">Nucleus</keyword>
<evidence type="ECO:0000256" key="4">
    <source>
        <dbReference type="ARBA" id="ARBA00022454"/>
    </source>
</evidence>
<dbReference type="InterPro" id="IPR012485">
    <property type="entry name" value="CENP-I"/>
</dbReference>
<dbReference type="AlphaFoldDB" id="A0ABD2BKL1"/>
<protein>
    <submittedName>
        <fullName evidence="7">Centromere protein I-like isoform X4</fullName>
    </submittedName>
</protein>
<comment type="similarity">
    <text evidence="3">Belongs to the CENP-I/CTF3 family.</text>
</comment>
<keyword evidence="4" id="KW-0158">Chromosome</keyword>
<keyword evidence="6" id="KW-0137">Centromere</keyword>
<dbReference type="EMBL" id="JAYRBN010000074">
    <property type="protein sequence ID" value="KAL2733317.1"/>
    <property type="molecule type" value="Genomic_DNA"/>
</dbReference>
<keyword evidence="8" id="KW-1185">Reference proteome</keyword>
<evidence type="ECO:0000256" key="1">
    <source>
        <dbReference type="ARBA" id="ARBA00004123"/>
    </source>
</evidence>
<reference evidence="7 8" key="1">
    <citation type="journal article" date="2024" name="Ann. Entomol. Soc. Am.">
        <title>Genomic analyses of the southern and eastern yellowjacket wasps (Hymenoptera: Vespidae) reveal evolutionary signatures of social life.</title>
        <authorList>
            <person name="Catto M.A."/>
            <person name="Caine P.B."/>
            <person name="Orr S.E."/>
            <person name="Hunt B.G."/>
            <person name="Goodisman M.A.D."/>
        </authorList>
    </citation>
    <scope>NUCLEOTIDE SEQUENCE [LARGE SCALE GENOMIC DNA]</scope>
    <source>
        <strain evidence="7">232</strain>
        <tissue evidence="7">Head and thorax</tissue>
    </source>
</reference>
<dbReference type="GO" id="GO:0000775">
    <property type="term" value="C:chromosome, centromeric region"/>
    <property type="evidence" value="ECO:0007669"/>
    <property type="project" value="UniProtKB-SubCell"/>
</dbReference>
<evidence type="ECO:0000256" key="5">
    <source>
        <dbReference type="ARBA" id="ARBA00023242"/>
    </source>
</evidence>
<gene>
    <name evidence="7" type="ORF">V1477_014285</name>
</gene>
<dbReference type="GO" id="GO:0005634">
    <property type="term" value="C:nucleus"/>
    <property type="evidence" value="ECO:0007669"/>
    <property type="project" value="UniProtKB-SubCell"/>
</dbReference>
<name>A0ABD2BKL1_VESMC</name>
<dbReference type="PANTHER" id="PTHR48208">
    <property type="entry name" value="CENTROMERE PROTEIN I"/>
    <property type="match status" value="1"/>
</dbReference>
<evidence type="ECO:0000313" key="8">
    <source>
        <dbReference type="Proteomes" id="UP001607303"/>
    </source>
</evidence>